<dbReference type="PANTHER" id="PTHR30501">
    <property type="entry name" value="UPF0597 PROTEIN YHAM"/>
    <property type="match status" value="1"/>
</dbReference>
<reference evidence="3 4" key="1">
    <citation type="journal article" date="2018" name="BMC Genomics">
        <title>Whole genome sequencing and function prediction of 133 gut anaerobes isolated from chicken caecum in pure cultures.</title>
        <authorList>
            <person name="Medvecky M."/>
            <person name="Cejkova D."/>
            <person name="Polansky O."/>
            <person name="Karasova D."/>
            <person name="Kubasova T."/>
            <person name="Cizek A."/>
            <person name="Rychlik I."/>
        </authorList>
    </citation>
    <scope>NUCLEOTIDE SEQUENCE [LARGE SCALE GENOMIC DNA]</scope>
    <source>
        <strain evidence="3 4">An13</strain>
    </source>
</reference>
<comment type="similarity">
    <text evidence="1">Belongs to the UPF0597 family.</text>
</comment>
<sequence>MEAKNYQHYIQILKEELVPAMGCTEPIALAYCASKCRDVLNDEIIKAHVQVSGNIIKNVKSVVVPNTGGLKGIASSIAAGIVAGKTEKVLEVIAEVSEQQKQKMHEWLQHIPIDISPLESECALDICVELIGKEHQAKVRIAGFHTNIVFIERDHDVVFEMGVVASADQSLTDRSLLNIHDIYEFANNVELDQVKDLLQRQIDYNFAIATEGLNHHWGACVGQTILKTYGDDVKFKAKAYAAAGSDARMSGCEMPVIINSGSGNQGMTASLPVIVYAREFKKTEEELYRALIVSNLCTIHQKTGIGRLSAYCGAVSAGIGAGCGIAYLLGGDYEAICHTMVNGLAIVSGIICDGAKPSCAGKIAASVDAGILGYYMYKNGCEFKDGEGLVLKGVENTIRNIGELSRDGMKETDKEIIKLMCR</sequence>
<keyword evidence="4" id="KW-1185">Reference proteome</keyword>
<evidence type="ECO:0000256" key="1">
    <source>
        <dbReference type="HAMAP-Rule" id="MF_01845"/>
    </source>
</evidence>
<evidence type="ECO:0000259" key="2">
    <source>
        <dbReference type="Pfam" id="PF03313"/>
    </source>
</evidence>
<dbReference type="OrthoDB" id="41906at2"/>
<dbReference type="PIRSF" id="PIRSF006054">
    <property type="entry name" value="UCP006054"/>
    <property type="match status" value="1"/>
</dbReference>
<organism evidence="3 4">
    <name type="scientific">Massilimicrobiota timonensis</name>
    <dbReference type="NCBI Taxonomy" id="1776392"/>
    <lineage>
        <taxon>Bacteria</taxon>
        <taxon>Bacillati</taxon>
        <taxon>Bacillota</taxon>
        <taxon>Erysipelotrichia</taxon>
        <taxon>Erysipelotrichales</taxon>
        <taxon>Erysipelotrichaceae</taxon>
        <taxon>Massilimicrobiota</taxon>
    </lineage>
</organism>
<evidence type="ECO:0000313" key="4">
    <source>
        <dbReference type="Proteomes" id="UP000195305"/>
    </source>
</evidence>
<dbReference type="RefSeq" id="WP_087358207.1">
    <property type="nucleotide sequence ID" value="NZ_NFLJ01000020.1"/>
</dbReference>
<dbReference type="PANTHER" id="PTHR30501:SF2">
    <property type="entry name" value="UPF0597 PROTEIN YHAM"/>
    <property type="match status" value="1"/>
</dbReference>
<dbReference type="GO" id="GO:0080146">
    <property type="term" value="F:L-cysteine desulfhydrase activity"/>
    <property type="evidence" value="ECO:0007669"/>
    <property type="project" value="TreeGrafter"/>
</dbReference>
<gene>
    <name evidence="3" type="ORF">B5E75_07900</name>
</gene>
<evidence type="ECO:0000313" key="3">
    <source>
        <dbReference type="EMBL" id="OUQ34110.1"/>
    </source>
</evidence>
<proteinExistence type="inferred from homology"/>
<dbReference type="GO" id="GO:0019450">
    <property type="term" value="P:L-cysteine catabolic process to pyruvate"/>
    <property type="evidence" value="ECO:0007669"/>
    <property type="project" value="TreeGrafter"/>
</dbReference>
<dbReference type="HAMAP" id="MF_01845">
    <property type="entry name" value="UPF0597"/>
    <property type="match status" value="1"/>
</dbReference>
<name>A0A1Y4SXI7_9FIRM</name>
<feature type="domain" description="Serine dehydratase-like alpha subunit" evidence="2">
    <location>
        <begin position="88"/>
        <end position="417"/>
    </location>
</feature>
<dbReference type="Proteomes" id="UP000195305">
    <property type="component" value="Unassembled WGS sequence"/>
</dbReference>
<dbReference type="InterPro" id="IPR021144">
    <property type="entry name" value="UPF0597"/>
</dbReference>
<protein>
    <recommendedName>
        <fullName evidence="1">UPF0597 protein B5E75_07900</fullName>
    </recommendedName>
</protein>
<dbReference type="Pfam" id="PF03313">
    <property type="entry name" value="SDH_alpha"/>
    <property type="match status" value="1"/>
</dbReference>
<accession>A0A1Y4SXI7</accession>
<comment type="caution">
    <text evidence="3">The sequence shown here is derived from an EMBL/GenBank/DDBJ whole genome shotgun (WGS) entry which is preliminary data.</text>
</comment>
<dbReference type="AlphaFoldDB" id="A0A1Y4SXI7"/>
<dbReference type="InterPro" id="IPR005130">
    <property type="entry name" value="Ser_deHydtase-like_asu"/>
</dbReference>
<dbReference type="EMBL" id="NFLJ01000020">
    <property type="protein sequence ID" value="OUQ34110.1"/>
    <property type="molecule type" value="Genomic_DNA"/>
</dbReference>